<dbReference type="PATRIC" id="fig|1379870.5.peg.1703"/>
<sequence>MSLFLFVLTPYVTMTRQVATGLILLISLALLPACHRQPTYFQPSLPVVHEQQAAKAPAENVYGLVASTTNHAQIANDPELAAAHNTNQPEQSVLVHKRTFQIQKLLMEAKQQPASIARQLHPQEQSLSTGNSRKGKHYPTGMGTSGVGSLLFIGGIVILLLGLGAKSDFLIGLGFLSVLIGSIVSLVGRVTGR</sequence>
<gene>
    <name evidence="3" type="ORF">SD10_07850</name>
</gene>
<dbReference type="AlphaFoldDB" id="A0A0E3ZV47"/>
<keyword evidence="2" id="KW-1133">Transmembrane helix</keyword>
<proteinExistence type="predicted"/>
<feature type="transmembrane region" description="Helical" evidence="2">
    <location>
        <begin position="169"/>
        <end position="188"/>
    </location>
</feature>
<keyword evidence="2" id="KW-0812">Transmembrane</keyword>
<feature type="transmembrane region" description="Helical" evidence="2">
    <location>
        <begin position="142"/>
        <end position="162"/>
    </location>
</feature>
<keyword evidence="2" id="KW-0472">Membrane</keyword>
<evidence type="ECO:0000256" key="1">
    <source>
        <dbReference type="SAM" id="MobiDB-lite"/>
    </source>
</evidence>
<feature type="region of interest" description="Disordered" evidence="1">
    <location>
        <begin position="117"/>
        <end position="139"/>
    </location>
</feature>
<keyword evidence="4" id="KW-1185">Reference proteome</keyword>
<evidence type="ECO:0000313" key="4">
    <source>
        <dbReference type="Proteomes" id="UP000033054"/>
    </source>
</evidence>
<reference evidence="3 4" key="1">
    <citation type="journal article" date="2014" name="Curr. Microbiol.">
        <title>Spirosoma radiotolerans sp. nov., a gamma-radiation-resistant bacterium isolated from gamma ray-irradiated soil.</title>
        <authorList>
            <person name="Lee J.J."/>
            <person name="Srinivasan S."/>
            <person name="Lim S."/>
            <person name="Joe M."/>
            <person name="Im S."/>
            <person name="Bae S.I."/>
            <person name="Park K.R."/>
            <person name="Han J.H."/>
            <person name="Park S.H."/>
            <person name="Joo B.M."/>
            <person name="Park S.J."/>
            <person name="Kim M.K."/>
        </authorList>
    </citation>
    <scope>NUCLEOTIDE SEQUENCE [LARGE SCALE GENOMIC DNA]</scope>
    <source>
        <strain evidence="3 4">DG5A</strain>
    </source>
</reference>
<dbReference type="EMBL" id="CP010429">
    <property type="protein sequence ID" value="AKD54833.1"/>
    <property type="molecule type" value="Genomic_DNA"/>
</dbReference>
<name>A0A0E3ZV47_9BACT</name>
<evidence type="ECO:0000313" key="3">
    <source>
        <dbReference type="EMBL" id="AKD54833.1"/>
    </source>
</evidence>
<feature type="compositionally biased region" description="Polar residues" evidence="1">
    <location>
        <begin position="122"/>
        <end position="132"/>
    </location>
</feature>
<accession>A0A0E3ZV47</accession>
<organism evidence="3 4">
    <name type="scientific">Spirosoma radiotolerans</name>
    <dbReference type="NCBI Taxonomy" id="1379870"/>
    <lineage>
        <taxon>Bacteria</taxon>
        <taxon>Pseudomonadati</taxon>
        <taxon>Bacteroidota</taxon>
        <taxon>Cytophagia</taxon>
        <taxon>Cytophagales</taxon>
        <taxon>Cytophagaceae</taxon>
        <taxon>Spirosoma</taxon>
    </lineage>
</organism>
<evidence type="ECO:0000256" key="2">
    <source>
        <dbReference type="SAM" id="Phobius"/>
    </source>
</evidence>
<dbReference type="KEGG" id="srd:SD10_07850"/>
<dbReference type="Proteomes" id="UP000033054">
    <property type="component" value="Chromosome"/>
</dbReference>
<protein>
    <submittedName>
        <fullName evidence="3">Uncharacterized protein</fullName>
    </submittedName>
</protein>
<dbReference type="HOGENOM" id="CLU_1407971_0_0_10"/>